<proteinExistence type="predicted"/>
<organism evidence="1 2">
    <name type="scientific">Mesosutterella porci</name>
    <dbReference type="NCBI Taxonomy" id="2915351"/>
    <lineage>
        <taxon>Bacteria</taxon>
        <taxon>Pseudomonadati</taxon>
        <taxon>Pseudomonadota</taxon>
        <taxon>Betaproteobacteria</taxon>
        <taxon>Burkholderiales</taxon>
        <taxon>Sutterellaceae</taxon>
        <taxon>Mesosutterella</taxon>
    </lineage>
</organism>
<gene>
    <name evidence="1" type="ORF">MAF45_10590</name>
</gene>
<name>A0ABS9MTY4_9BURK</name>
<protein>
    <submittedName>
        <fullName evidence="1">Uncharacterized protein</fullName>
    </submittedName>
</protein>
<comment type="caution">
    <text evidence="1">The sequence shown here is derived from an EMBL/GenBank/DDBJ whole genome shotgun (WGS) entry which is preliminary data.</text>
</comment>
<evidence type="ECO:0000313" key="2">
    <source>
        <dbReference type="Proteomes" id="UP001297600"/>
    </source>
</evidence>
<dbReference type="EMBL" id="JAKNCT010000015">
    <property type="protein sequence ID" value="MCG5031882.1"/>
    <property type="molecule type" value="Genomic_DNA"/>
</dbReference>
<keyword evidence="2" id="KW-1185">Reference proteome</keyword>
<sequence>MDVEERLRNWGRWSRTGSGSHSQASPIYRIMVENDPNYEIEPSSSGVCDEGDALRVDRAITKAKLKPYEKEMLKLRYIQLYNKTAICSYERILYREFETLMAAAVAKVKQELEFDV</sequence>
<dbReference type="RefSeq" id="WP_237980510.1">
    <property type="nucleotide sequence ID" value="NZ_JAKNCT010000015.1"/>
</dbReference>
<reference evidence="1 2" key="1">
    <citation type="submission" date="2022-02" db="EMBL/GenBank/DDBJ databases">
        <title>Mesosutterella porci, a novel member of the family Sutterellaceae from pig feces.</title>
        <authorList>
            <person name="Wylensek D."/>
            <person name="Clavel T."/>
        </authorList>
    </citation>
    <scope>NUCLEOTIDE SEQUENCE [LARGE SCALE GENOMIC DNA]</scope>
    <source>
        <strain evidence="2">oilRF-744-wt-GAM-9</strain>
    </source>
</reference>
<dbReference type="Proteomes" id="UP001297600">
    <property type="component" value="Unassembled WGS sequence"/>
</dbReference>
<accession>A0ABS9MTY4</accession>
<evidence type="ECO:0000313" key="1">
    <source>
        <dbReference type="EMBL" id="MCG5031882.1"/>
    </source>
</evidence>